<feature type="region of interest" description="Disordered" evidence="1">
    <location>
        <begin position="157"/>
        <end position="318"/>
    </location>
</feature>
<feature type="region of interest" description="Disordered" evidence="1">
    <location>
        <begin position="1"/>
        <end position="71"/>
    </location>
</feature>
<feature type="compositionally biased region" description="Pro residues" evidence="1">
    <location>
        <begin position="40"/>
        <end position="52"/>
    </location>
</feature>
<organism evidence="2 3">
    <name type="scientific">Decorospora gaudefroyi</name>
    <dbReference type="NCBI Taxonomy" id="184978"/>
    <lineage>
        <taxon>Eukaryota</taxon>
        <taxon>Fungi</taxon>
        <taxon>Dikarya</taxon>
        <taxon>Ascomycota</taxon>
        <taxon>Pezizomycotina</taxon>
        <taxon>Dothideomycetes</taxon>
        <taxon>Pleosporomycetidae</taxon>
        <taxon>Pleosporales</taxon>
        <taxon>Pleosporineae</taxon>
        <taxon>Pleosporaceae</taxon>
        <taxon>Decorospora</taxon>
    </lineage>
</organism>
<proteinExistence type="predicted"/>
<feature type="compositionally biased region" description="Basic residues" evidence="1">
    <location>
        <begin position="238"/>
        <end position="260"/>
    </location>
</feature>
<dbReference type="AlphaFoldDB" id="A0A6A5K751"/>
<reference evidence="2" key="1">
    <citation type="submission" date="2020-01" db="EMBL/GenBank/DDBJ databases">
        <authorList>
            <consortium name="DOE Joint Genome Institute"/>
            <person name="Haridas S."/>
            <person name="Albert R."/>
            <person name="Binder M."/>
            <person name="Bloem J."/>
            <person name="Labutti K."/>
            <person name="Salamov A."/>
            <person name="Andreopoulos B."/>
            <person name="Baker S.E."/>
            <person name="Barry K."/>
            <person name="Bills G."/>
            <person name="Bluhm B.H."/>
            <person name="Cannon C."/>
            <person name="Castanera R."/>
            <person name="Culley D.E."/>
            <person name="Daum C."/>
            <person name="Ezra D."/>
            <person name="Gonzalez J.B."/>
            <person name="Henrissat B."/>
            <person name="Kuo A."/>
            <person name="Liang C."/>
            <person name="Lipzen A."/>
            <person name="Lutzoni F."/>
            <person name="Magnuson J."/>
            <person name="Mondo S."/>
            <person name="Nolan M."/>
            <person name="Ohm R."/>
            <person name="Pangilinan J."/>
            <person name="Park H.-J."/>
            <person name="Ramirez L."/>
            <person name="Alfaro M."/>
            <person name="Sun H."/>
            <person name="Tritt A."/>
            <person name="Yoshinaga Y."/>
            <person name="Zwiers L.-H."/>
            <person name="Turgeon B.G."/>
            <person name="Goodwin S.B."/>
            <person name="Spatafora J.W."/>
            <person name="Crous P.W."/>
            <person name="Grigoriev I.V."/>
        </authorList>
    </citation>
    <scope>NUCLEOTIDE SEQUENCE</scope>
    <source>
        <strain evidence="2">P77</strain>
    </source>
</reference>
<feature type="compositionally biased region" description="Basic and acidic residues" evidence="1">
    <location>
        <begin position="173"/>
        <end position="184"/>
    </location>
</feature>
<dbReference type="Proteomes" id="UP000800040">
    <property type="component" value="Unassembled WGS sequence"/>
</dbReference>
<evidence type="ECO:0000256" key="1">
    <source>
        <dbReference type="SAM" id="MobiDB-lite"/>
    </source>
</evidence>
<gene>
    <name evidence="2" type="ORF">BDW02DRAFT_609124</name>
</gene>
<evidence type="ECO:0000313" key="3">
    <source>
        <dbReference type="Proteomes" id="UP000800040"/>
    </source>
</evidence>
<feature type="compositionally biased region" description="Polar residues" evidence="1">
    <location>
        <begin position="219"/>
        <end position="233"/>
    </location>
</feature>
<keyword evidence="3" id="KW-1185">Reference proteome</keyword>
<dbReference type="OrthoDB" id="3800185at2759"/>
<name>A0A6A5K751_9PLEO</name>
<accession>A0A6A5K751</accession>
<dbReference type="EMBL" id="ML975402">
    <property type="protein sequence ID" value="KAF1830294.1"/>
    <property type="molecule type" value="Genomic_DNA"/>
</dbReference>
<feature type="compositionally biased region" description="Low complexity" evidence="1">
    <location>
        <begin position="188"/>
        <end position="200"/>
    </location>
</feature>
<feature type="compositionally biased region" description="Polar residues" evidence="1">
    <location>
        <begin position="21"/>
        <end position="36"/>
    </location>
</feature>
<evidence type="ECO:0000313" key="2">
    <source>
        <dbReference type="EMBL" id="KAF1830294.1"/>
    </source>
</evidence>
<protein>
    <submittedName>
        <fullName evidence="2">Uncharacterized protein</fullName>
    </submittedName>
</protein>
<sequence length="404" mass="44147">MGNGVKGPTQSKPLPVPSIALSHQFNHPPSSRAAMSQEQPPNPGQHPPPVAPRAPQHHQMAKPAPNMLPLNPTTMFAARAGGGQSFLPPMVPAVPLPGAHPDYPPLPNLRLPLPDARSTIAARRALSARLAPSTSNGGATTSGEGYSFEARAAPAISVPRSDASARSPQGLFQDRDGSMTHEKTLTCPSPASVPSGQSSSRLPSVKAPRKAPFRVEISPATSVQDDEYSPTTTEEYRPHKKQKRSVGRPRKVVAAKRARHQSPPARRGKIPITSRSRARRPIVFSSDDESDESEETQHVLPSIEISTPPPTNTGPRPQDGYIVPKELEGTRIALGPDNWKEYISLMEKLWTETITAQEFDKRARSMFRTIDEKTRKRINKLIAMKMILPRLEEVKRSAEDWVMA</sequence>